<name>A0A2N5STT9_9BASI</name>
<dbReference type="PANTHER" id="PTHR12919:SF20">
    <property type="entry name" value="SMALL RIBOSOMAL SUBUNIT PROTEIN BS16M"/>
    <property type="match status" value="1"/>
</dbReference>
<dbReference type="GO" id="GO:0005763">
    <property type="term" value="C:mitochondrial small ribosomal subunit"/>
    <property type="evidence" value="ECO:0007669"/>
    <property type="project" value="TreeGrafter"/>
</dbReference>
<dbReference type="EMBL" id="PGCJ01000865">
    <property type="protein sequence ID" value="PLW16674.1"/>
    <property type="molecule type" value="Genomic_DNA"/>
</dbReference>
<dbReference type="OrthoDB" id="407221at2759"/>
<dbReference type="Proteomes" id="UP000235388">
    <property type="component" value="Unassembled WGS sequence"/>
</dbReference>
<gene>
    <name evidence="5" type="ORF">PCANC_13331</name>
</gene>
<dbReference type="Gene3D" id="3.30.1320.10">
    <property type="match status" value="1"/>
</dbReference>
<dbReference type="STRING" id="200324.A0A2N5STT9"/>
<comment type="similarity">
    <text evidence="1">Belongs to the bacterial ribosomal protein bS16 family.</text>
</comment>
<organism evidence="5 6">
    <name type="scientific">Puccinia coronata f. sp. avenae</name>
    <dbReference type="NCBI Taxonomy" id="200324"/>
    <lineage>
        <taxon>Eukaryota</taxon>
        <taxon>Fungi</taxon>
        <taxon>Dikarya</taxon>
        <taxon>Basidiomycota</taxon>
        <taxon>Pucciniomycotina</taxon>
        <taxon>Pucciniomycetes</taxon>
        <taxon>Pucciniales</taxon>
        <taxon>Pucciniaceae</taxon>
        <taxon>Puccinia</taxon>
    </lineage>
</organism>
<dbReference type="InterPro" id="IPR023803">
    <property type="entry name" value="Ribosomal_bS16_dom_sf"/>
</dbReference>
<dbReference type="GO" id="GO:0032543">
    <property type="term" value="P:mitochondrial translation"/>
    <property type="evidence" value="ECO:0007669"/>
    <property type="project" value="TreeGrafter"/>
</dbReference>
<sequence length="322" mass="36007">MKVLVDQSEDHMTGGAVIAGLPRGIPGQICYTRTAGRMVIRIRLSRTGPRNHPLYHLVAIQSPKRRDAQPLEQLGVYTPQPILKVKPPSLIDLVQSVELARTEKHPAALQRLRAGIANGGEIVRRKEIRWDVNRIRYWLGVGAQPSESALRLLQAGGIVNHPSDLRLLRTKTTQRGTKPRTPLRVAIASTRRGPRGILSRFRRRGLLPLGTKVLENGKLRIPPSVTKTGRALMLDPQQWTEKLQKGADLMQTTPYRILPARWTPAPPTPKQTTPPKSKADPAWWKVKRRRRAAALALTDQLPKLVVSDSQPPVLKRKSEPLD</sequence>
<evidence type="ECO:0008006" key="7">
    <source>
        <dbReference type="Google" id="ProtNLM"/>
    </source>
</evidence>
<dbReference type="InterPro" id="IPR000307">
    <property type="entry name" value="Ribosomal_bS16"/>
</dbReference>
<dbReference type="HAMAP" id="MF_00385">
    <property type="entry name" value="Ribosomal_bS16"/>
    <property type="match status" value="1"/>
</dbReference>
<protein>
    <recommendedName>
        <fullName evidence="7">Ribosomal protein S16</fullName>
    </recommendedName>
</protein>
<reference evidence="5 6" key="1">
    <citation type="submission" date="2017-11" db="EMBL/GenBank/DDBJ databases">
        <title>De novo assembly and phasing of dikaryotic genomes from two isolates of Puccinia coronata f. sp. avenae, the causal agent of oat crown rust.</title>
        <authorList>
            <person name="Miller M.E."/>
            <person name="Zhang Y."/>
            <person name="Omidvar V."/>
            <person name="Sperschneider J."/>
            <person name="Schwessinger B."/>
            <person name="Raley C."/>
            <person name="Palmer J.M."/>
            <person name="Garnica D."/>
            <person name="Upadhyaya N."/>
            <person name="Rathjen J."/>
            <person name="Taylor J.M."/>
            <person name="Park R.F."/>
            <person name="Dodds P.N."/>
            <person name="Hirsch C.D."/>
            <person name="Kianian S.F."/>
            <person name="Figueroa M."/>
        </authorList>
    </citation>
    <scope>NUCLEOTIDE SEQUENCE [LARGE SCALE GENOMIC DNA]</scope>
    <source>
        <strain evidence="5">12NC29</strain>
    </source>
</reference>
<dbReference type="AlphaFoldDB" id="A0A2N5STT9"/>
<proteinExistence type="inferred from homology"/>
<evidence type="ECO:0000313" key="6">
    <source>
        <dbReference type="Proteomes" id="UP000235388"/>
    </source>
</evidence>
<evidence type="ECO:0000256" key="1">
    <source>
        <dbReference type="ARBA" id="ARBA00006668"/>
    </source>
</evidence>
<evidence type="ECO:0000256" key="4">
    <source>
        <dbReference type="SAM" id="MobiDB-lite"/>
    </source>
</evidence>
<comment type="caution">
    <text evidence="5">The sequence shown here is derived from an EMBL/GenBank/DDBJ whole genome shotgun (WGS) entry which is preliminary data.</text>
</comment>
<evidence type="ECO:0000313" key="5">
    <source>
        <dbReference type="EMBL" id="PLW16674.1"/>
    </source>
</evidence>
<accession>A0A2N5STT9</accession>
<dbReference type="GO" id="GO:0003735">
    <property type="term" value="F:structural constituent of ribosome"/>
    <property type="evidence" value="ECO:0007669"/>
    <property type="project" value="InterPro"/>
</dbReference>
<dbReference type="SUPFAM" id="SSF54565">
    <property type="entry name" value="Ribosomal protein S16"/>
    <property type="match status" value="1"/>
</dbReference>
<feature type="region of interest" description="Disordered" evidence="4">
    <location>
        <begin position="259"/>
        <end position="284"/>
    </location>
</feature>
<evidence type="ECO:0000256" key="2">
    <source>
        <dbReference type="ARBA" id="ARBA00022980"/>
    </source>
</evidence>
<keyword evidence="3" id="KW-0687">Ribonucleoprotein</keyword>
<dbReference type="Pfam" id="PF00886">
    <property type="entry name" value="Ribosomal_S16"/>
    <property type="match status" value="1"/>
</dbReference>
<dbReference type="PANTHER" id="PTHR12919">
    <property type="entry name" value="30S RIBOSOMAL PROTEIN S16"/>
    <property type="match status" value="1"/>
</dbReference>
<evidence type="ECO:0000256" key="3">
    <source>
        <dbReference type="ARBA" id="ARBA00023274"/>
    </source>
</evidence>
<keyword evidence="2" id="KW-0689">Ribosomal protein</keyword>
<keyword evidence="6" id="KW-1185">Reference proteome</keyword>